<evidence type="ECO:0000313" key="3">
    <source>
        <dbReference type="Proteomes" id="UP001515480"/>
    </source>
</evidence>
<evidence type="ECO:0000313" key="2">
    <source>
        <dbReference type="EMBL" id="KAL1525722.1"/>
    </source>
</evidence>
<dbReference type="EMBL" id="JBGBPQ010000004">
    <property type="protein sequence ID" value="KAL1525722.1"/>
    <property type="molecule type" value="Genomic_DNA"/>
</dbReference>
<protein>
    <submittedName>
        <fullName evidence="2">Uncharacterized protein</fullName>
    </submittedName>
</protein>
<proteinExistence type="predicted"/>
<sequence length="255" mass="28930">MFSGFNSIEDLVKVDVRHLVAEERRLKGKAKAPEREEKLQKKRGGRAKKAAERERLLRIELATIYSALKNMMNDELSDQLKLWKLVENKTGFTVGGSRVDLVLKLQGLIFERFGTASNDLPDGDAGTERGQVDGRRRQRKVGAEGTAKGRKRKRAVVELHGWEWDPHEEFEIERLMGKMVSDGATPVPGREGEHIASGTILYRVLWECFPPEIATWAEEEDQIPCGEIDFIGMYEDSLGAEEQEQEDSESDEQDE</sequence>
<gene>
    <name evidence="2" type="ORF">AB1Y20_020566</name>
</gene>
<feature type="region of interest" description="Disordered" evidence="1">
    <location>
        <begin position="30"/>
        <end position="49"/>
    </location>
</feature>
<organism evidence="2 3">
    <name type="scientific">Prymnesium parvum</name>
    <name type="common">Toxic golden alga</name>
    <dbReference type="NCBI Taxonomy" id="97485"/>
    <lineage>
        <taxon>Eukaryota</taxon>
        <taxon>Haptista</taxon>
        <taxon>Haptophyta</taxon>
        <taxon>Prymnesiophyceae</taxon>
        <taxon>Prymnesiales</taxon>
        <taxon>Prymnesiaceae</taxon>
        <taxon>Prymnesium</taxon>
    </lineage>
</organism>
<name>A0AB34JXZ3_PRYPA</name>
<feature type="compositionally biased region" description="Basic and acidic residues" evidence="1">
    <location>
        <begin position="30"/>
        <end position="39"/>
    </location>
</feature>
<dbReference type="Proteomes" id="UP001515480">
    <property type="component" value="Unassembled WGS sequence"/>
</dbReference>
<keyword evidence="3" id="KW-1185">Reference proteome</keyword>
<feature type="region of interest" description="Disordered" evidence="1">
    <location>
        <begin position="119"/>
        <end position="147"/>
    </location>
</feature>
<feature type="compositionally biased region" description="Basic and acidic residues" evidence="1">
    <location>
        <begin position="126"/>
        <end position="135"/>
    </location>
</feature>
<reference evidence="2 3" key="1">
    <citation type="journal article" date="2024" name="Science">
        <title>Giant polyketide synthase enzymes in the biosynthesis of giant marine polyether toxins.</title>
        <authorList>
            <person name="Fallon T.R."/>
            <person name="Shende V.V."/>
            <person name="Wierzbicki I.H."/>
            <person name="Pendleton A.L."/>
            <person name="Watervoot N.F."/>
            <person name="Auber R.P."/>
            <person name="Gonzalez D.J."/>
            <person name="Wisecaver J.H."/>
            <person name="Moore B.S."/>
        </authorList>
    </citation>
    <scope>NUCLEOTIDE SEQUENCE [LARGE SCALE GENOMIC DNA]</scope>
    <source>
        <strain evidence="2 3">12B1</strain>
    </source>
</reference>
<feature type="region of interest" description="Disordered" evidence="1">
    <location>
        <begin position="235"/>
        <end position="255"/>
    </location>
</feature>
<feature type="compositionally biased region" description="Acidic residues" evidence="1">
    <location>
        <begin position="238"/>
        <end position="255"/>
    </location>
</feature>
<dbReference type="AlphaFoldDB" id="A0AB34JXZ3"/>
<accession>A0AB34JXZ3</accession>
<comment type="caution">
    <text evidence="2">The sequence shown here is derived from an EMBL/GenBank/DDBJ whole genome shotgun (WGS) entry which is preliminary data.</text>
</comment>
<evidence type="ECO:0000256" key="1">
    <source>
        <dbReference type="SAM" id="MobiDB-lite"/>
    </source>
</evidence>